<protein>
    <submittedName>
        <fullName evidence="1">Uncharacterized protein</fullName>
    </submittedName>
</protein>
<dbReference type="InterPro" id="IPR034549">
    <property type="entry name" value="SPACA6"/>
</dbReference>
<dbReference type="PANTHER" id="PTHR37366:SF1">
    <property type="entry name" value="SPERM ACROSOME MEMBRANE-ASSOCIATED PROTEIN 6"/>
    <property type="match status" value="1"/>
</dbReference>
<dbReference type="Proteomes" id="UP000503349">
    <property type="component" value="Chromosome 7"/>
</dbReference>
<keyword evidence="2" id="KW-1185">Reference proteome</keyword>
<dbReference type="GO" id="GO:0007342">
    <property type="term" value="P:fusion of sperm to egg plasma membrane involved in single fertilization"/>
    <property type="evidence" value="ECO:0007669"/>
    <property type="project" value="InterPro"/>
</dbReference>
<gene>
    <name evidence="1" type="ORF">EXN66_Car007448</name>
</gene>
<accession>A0A6G1PNM1</accession>
<reference evidence="1 2" key="1">
    <citation type="submission" date="2019-02" db="EMBL/GenBank/DDBJ databases">
        <title>Opniocepnalus argus genome.</title>
        <authorList>
            <person name="Zhou C."/>
            <person name="Xiao S."/>
        </authorList>
    </citation>
    <scope>NUCLEOTIDE SEQUENCE [LARGE SCALE GENOMIC DNA]</scope>
    <source>
        <strain evidence="1">OARG1902GOOAL</strain>
        <tissue evidence="1">Muscle</tissue>
    </source>
</reference>
<proteinExistence type="predicted"/>
<dbReference type="EMBL" id="CM015718">
    <property type="protein sequence ID" value="KAF3691773.1"/>
    <property type="molecule type" value="Genomic_DNA"/>
</dbReference>
<dbReference type="PANTHER" id="PTHR37366">
    <property type="entry name" value="SPERM ACROSOME MEMBRANE-ASSOCIATED PROTEIN 6"/>
    <property type="match status" value="1"/>
</dbReference>
<dbReference type="AlphaFoldDB" id="A0A6G1PNM1"/>
<reference evidence="2" key="2">
    <citation type="submission" date="2019-02" db="EMBL/GenBank/DDBJ databases">
        <title>Opniocepnalus argus Var Kimnra genome.</title>
        <authorList>
            <person name="Zhou C."/>
            <person name="Xiao S."/>
        </authorList>
    </citation>
    <scope>NUCLEOTIDE SEQUENCE [LARGE SCALE GENOMIC DNA]</scope>
</reference>
<organism evidence="1 2">
    <name type="scientific">Channa argus</name>
    <name type="common">Northern snakehead</name>
    <name type="synonym">Ophicephalus argus</name>
    <dbReference type="NCBI Taxonomy" id="215402"/>
    <lineage>
        <taxon>Eukaryota</taxon>
        <taxon>Metazoa</taxon>
        <taxon>Chordata</taxon>
        <taxon>Craniata</taxon>
        <taxon>Vertebrata</taxon>
        <taxon>Euteleostomi</taxon>
        <taxon>Actinopterygii</taxon>
        <taxon>Neopterygii</taxon>
        <taxon>Teleostei</taxon>
        <taxon>Neoteleostei</taxon>
        <taxon>Acanthomorphata</taxon>
        <taxon>Anabantaria</taxon>
        <taxon>Anabantiformes</taxon>
        <taxon>Channoidei</taxon>
        <taxon>Channidae</taxon>
        <taxon>Channa</taxon>
    </lineage>
</organism>
<sequence>MSEQVLVCGKSEIFSIITKVCGSLCMRLWSHVACAQEYRLLLDSSCVFVTAALQRQKYAPLSLRPLTCEVKSGHSSMFSTSLSCYECFVDVNDSLRLCWGYFYTEYGVRNVDTCFRTLGRIFTNNEDVIEAGRVGNGYDKQLKEILDAEILPIAEEFDNQLNNDTVYEERLQTAADNFIAAASKLPRVLCNQVSRVQVQSTTVLPASMIPVNSPWTAQVKTQQVDQFTEVTAGLDWVYSIPSTSLQHQGTYQCEIYSNQRSIVRLYYYLTGLCICQQCLSEQVILNNMQKEKKTS</sequence>
<name>A0A6G1PNM1_CHAAH</name>
<evidence type="ECO:0000313" key="1">
    <source>
        <dbReference type="EMBL" id="KAF3691773.1"/>
    </source>
</evidence>
<evidence type="ECO:0000313" key="2">
    <source>
        <dbReference type="Proteomes" id="UP000503349"/>
    </source>
</evidence>